<dbReference type="Pfam" id="PF12728">
    <property type="entry name" value="HTH_17"/>
    <property type="match status" value="1"/>
</dbReference>
<keyword evidence="2" id="KW-0813">Transport</keyword>
<evidence type="ECO:0000259" key="1">
    <source>
        <dbReference type="PROSITE" id="PS51094"/>
    </source>
</evidence>
<keyword evidence="2" id="KW-0762">Sugar transport</keyword>
<dbReference type="NCBIfam" id="TIGR01764">
    <property type="entry name" value="excise"/>
    <property type="match status" value="1"/>
</dbReference>
<dbReference type="InterPro" id="IPR041657">
    <property type="entry name" value="HTH_17"/>
</dbReference>
<evidence type="ECO:0000313" key="3">
    <source>
        <dbReference type="Proteomes" id="UP001239462"/>
    </source>
</evidence>
<dbReference type="RefSeq" id="WP_149495982.1">
    <property type="nucleotide sequence ID" value="NZ_CP141221.1"/>
</dbReference>
<keyword evidence="3" id="KW-1185">Reference proteome</keyword>
<dbReference type="Pfam" id="PF00359">
    <property type="entry name" value="PTS_EIIA_2"/>
    <property type="match status" value="1"/>
</dbReference>
<comment type="caution">
    <text evidence="2">The sequence shown here is derived from an EMBL/GenBank/DDBJ whole genome shotgun (WGS) entry which is preliminary data.</text>
</comment>
<gene>
    <name evidence="2" type="ORF">QTN89_12065</name>
</gene>
<dbReference type="SUPFAM" id="SSF46955">
    <property type="entry name" value="Putative DNA-binding domain"/>
    <property type="match status" value="1"/>
</dbReference>
<dbReference type="InterPro" id="IPR009061">
    <property type="entry name" value="DNA-bd_dom_put_sf"/>
</dbReference>
<dbReference type="PANTHER" id="PTHR47738">
    <property type="entry name" value="PTS SYSTEM FRUCTOSE-LIKE EIIA COMPONENT-RELATED"/>
    <property type="match status" value="1"/>
</dbReference>
<dbReference type="EMBL" id="JASZZN010000007">
    <property type="protein sequence ID" value="MDM4016168.1"/>
    <property type="molecule type" value="Genomic_DNA"/>
</dbReference>
<dbReference type="Proteomes" id="UP001239462">
    <property type="component" value="Unassembled WGS sequence"/>
</dbReference>
<dbReference type="InterPro" id="IPR051541">
    <property type="entry name" value="PTS_SugarTrans_NitroReg"/>
</dbReference>
<evidence type="ECO:0000313" key="2">
    <source>
        <dbReference type="EMBL" id="MDM4016168.1"/>
    </source>
</evidence>
<protein>
    <submittedName>
        <fullName evidence="2">PTS sugar transporter subunit IIA</fullName>
    </submittedName>
</protein>
<name>A0ABT7PI46_9BACT</name>
<reference evidence="2 3" key="1">
    <citation type="submission" date="2023-06" db="EMBL/GenBank/DDBJ databases">
        <title>Roseiconus lacunae JC819 isolated from Gulf of Mannar region, Tamil Nadu.</title>
        <authorList>
            <person name="Pk S."/>
            <person name="Ch S."/>
            <person name="Ch V.R."/>
        </authorList>
    </citation>
    <scope>NUCLEOTIDE SEQUENCE [LARGE SCALE GENOMIC DNA]</scope>
    <source>
        <strain evidence="2 3">JC819</strain>
    </source>
</reference>
<dbReference type="PANTHER" id="PTHR47738:SF1">
    <property type="entry name" value="NITROGEN REGULATORY PROTEIN"/>
    <property type="match status" value="1"/>
</dbReference>
<dbReference type="SUPFAM" id="SSF55804">
    <property type="entry name" value="Phoshotransferase/anion transport protein"/>
    <property type="match status" value="1"/>
</dbReference>
<dbReference type="InterPro" id="IPR010093">
    <property type="entry name" value="SinI_DNA-bd"/>
</dbReference>
<dbReference type="InterPro" id="IPR016152">
    <property type="entry name" value="PTrfase/Anion_transptr"/>
</dbReference>
<feature type="domain" description="PTS EIIA type-2" evidence="1">
    <location>
        <begin position="83"/>
        <end position="227"/>
    </location>
</feature>
<sequence length="233" mass="26172">MEDLDLAQLAQYLHITPSQVEKMAMRGRIPGRRVSGQWRFSEAEIHHWLEERIGASDDSAQLEQVQKVVDRMTDQSSDRPIHELCTQATIEIPFSARTRGSVIRNLCDIVSQSGLMWDAPAMADAVKSREQMHPTALDCGVALMHPRRPQTSILADSVIGLAVSPARIPFSDTGHMTDIFFLICSYDDAAHLRNLAKISRLISVDSFLDRLRQCSTSREAWDCLHEAETLMSV</sequence>
<accession>A0ABT7PI46</accession>
<proteinExistence type="predicted"/>
<organism evidence="2 3">
    <name type="scientific">Roseiconus lacunae</name>
    <dbReference type="NCBI Taxonomy" id="2605694"/>
    <lineage>
        <taxon>Bacteria</taxon>
        <taxon>Pseudomonadati</taxon>
        <taxon>Planctomycetota</taxon>
        <taxon>Planctomycetia</taxon>
        <taxon>Pirellulales</taxon>
        <taxon>Pirellulaceae</taxon>
        <taxon>Roseiconus</taxon>
    </lineage>
</organism>
<dbReference type="PROSITE" id="PS51094">
    <property type="entry name" value="PTS_EIIA_TYPE_2"/>
    <property type="match status" value="1"/>
</dbReference>
<dbReference type="Gene3D" id="3.40.930.10">
    <property type="entry name" value="Mannitol-specific EII, Chain A"/>
    <property type="match status" value="1"/>
</dbReference>
<dbReference type="InterPro" id="IPR002178">
    <property type="entry name" value="PTS_EIIA_type-2_dom"/>
</dbReference>